<proteinExistence type="predicted"/>
<feature type="chain" id="PRO_5011635621" description="Lipoprotein" evidence="1">
    <location>
        <begin position="18"/>
        <end position="172"/>
    </location>
</feature>
<reference evidence="3" key="1">
    <citation type="submission" date="2016-10" db="EMBL/GenBank/DDBJ databases">
        <authorList>
            <person name="Varghese N."/>
            <person name="Submissions S."/>
        </authorList>
    </citation>
    <scope>NUCLEOTIDE SEQUENCE [LARGE SCALE GENOMIC DNA]</scope>
    <source>
        <strain evidence="3">DSM 26348</strain>
    </source>
</reference>
<dbReference type="PROSITE" id="PS51257">
    <property type="entry name" value="PROKAR_LIPOPROTEIN"/>
    <property type="match status" value="1"/>
</dbReference>
<sequence>MKRAIHGMMLAAMLAGACSGCQSLNQTATVRGQSPNQAQTYGAEVAGPTGHYHTPVRSAASGIQDAYHEHHNTTTYYPGSGGVTGAGGHAACPPQGNCPPQGYNNCPPGGYNSCPPQGQCPPGGCRSGLCRDGFSYGYEVPNDLVYPQENAVGGAVVYPYYTHRGPSDFFRQ</sequence>
<evidence type="ECO:0000313" key="2">
    <source>
        <dbReference type="EMBL" id="SFH62434.1"/>
    </source>
</evidence>
<evidence type="ECO:0000256" key="1">
    <source>
        <dbReference type="SAM" id="SignalP"/>
    </source>
</evidence>
<evidence type="ECO:0008006" key="4">
    <source>
        <dbReference type="Google" id="ProtNLM"/>
    </source>
</evidence>
<dbReference type="Proteomes" id="UP000199518">
    <property type="component" value="Unassembled WGS sequence"/>
</dbReference>
<gene>
    <name evidence="2" type="ORF">SAMN05421753_101489</name>
</gene>
<dbReference type="EMBL" id="FOQD01000001">
    <property type="protein sequence ID" value="SFH62434.1"/>
    <property type="molecule type" value="Genomic_DNA"/>
</dbReference>
<accession>A0A1I3BJD3</accession>
<evidence type="ECO:0000313" key="3">
    <source>
        <dbReference type="Proteomes" id="UP000199518"/>
    </source>
</evidence>
<organism evidence="2 3">
    <name type="scientific">Planctomicrobium piriforme</name>
    <dbReference type="NCBI Taxonomy" id="1576369"/>
    <lineage>
        <taxon>Bacteria</taxon>
        <taxon>Pseudomonadati</taxon>
        <taxon>Planctomycetota</taxon>
        <taxon>Planctomycetia</taxon>
        <taxon>Planctomycetales</taxon>
        <taxon>Planctomycetaceae</taxon>
        <taxon>Planctomicrobium</taxon>
    </lineage>
</organism>
<dbReference type="OrthoDB" id="291485at2"/>
<keyword evidence="3" id="KW-1185">Reference proteome</keyword>
<protein>
    <recommendedName>
        <fullName evidence="4">Lipoprotein</fullName>
    </recommendedName>
</protein>
<dbReference type="AlphaFoldDB" id="A0A1I3BJD3"/>
<dbReference type="RefSeq" id="WP_092047594.1">
    <property type="nucleotide sequence ID" value="NZ_FOQD01000001.1"/>
</dbReference>
<feature type="signal peptide" evidence="1">
    <location>
        <begin position="1"/>
        <end position="17"/>
    </location>
</feature>
<keyword evidence="1" id="KW-0732">Signal</keyword>
<name>A0A1I3BJD3_9PLAN</name>